<dbReference type="PANTHER" id="PTHR37317:SF1">
    <property type="entry name" value="ZINC-RIBBON DOMAIN-CONTAINING PROTEIN-RELATED"/>
    <property type="match status" value="1"/>
</dbReference>
<evidence type="ECO:0000313" key="3">
    <source>
        <dbReference type="EMBL" id="OAO13348.1"/>
    </source>
</evidence>
<feature type="region of interest" description="Disordered" evidence="1">
    <location>
        <begin position="379"/>
        <end position="399"/>
    </location>
</feature>
<dbReference type="Proteomes" id="UP000078348">
    <property type="component" value="Unassembled WGS sequence"/>
</dbReference>
<dbReference type="AlphaFoldDB" id="A0A196S8J0"/>
<dbReference type="InterPro" id="IPR025487">
    <property type="entry name" value="DUF4379"/>
</dbReference>
<feature type="domain" description="Treble clef zinc finger" evidence="2">
    <location>
        <begin position="142"/>
        <end position="199"/>
    </location>
</feature>
<dbReference type="OrthoDB" id="197298at2759"/>
<dbReference type="PANTHER" id="PTHR37317">
    <property type="entry name" value="BLR8090 PROTEIN"/>
    <property type="match status" value="1"/>
</dbReference>
<evidence type="ECO:0000256" key="1">
    <source>
        <dbReference type="SAM" id="MobiDB-lite"/>
    </source>
</evidence>
<sequence>MLSLSRNGVKKMTRVIPVLWKRWSALSFEKGIASAPRQLGWLSIGVQQRFYRRSDSIPPISETNPELLLLWHPTKNVGISPEDVTIKSFQKVWWKCPKGVDHEWQASIRYMVDKNNKYIGCPFCNNKRVSITNSLSTKFPEIAAQWHPTKNNSLLPSAVTYTSTKNVWWMCEKGHEWKRPINQRVNPKTPTQHLCPYCIGMHPTTRTLEQAYPEIAKEWDYEKNGDLLPSHVSKSSAVRVWWKCEKGHEWQTTVNNRTSSHHSGCPYCNGHIVSPERSLAYLYPAIAAQWHPTKNGSLTPSMVFPCSDRLVWWVCTASTPKPLEIGEIVETISIPEDEPLRQSGCGKEWQESVVSRVTKYKTSGTLYCPECSYKNHYKRSSKKPERQASSFNKKQLRKIKAKNGTNKDDVIMVSASDYESLIASGVYESAESNPDGEKVMKSVYGKRANPYKHSDSTTPVTGPRQRVVLDSLPDSEFSEYSETMEPESTSSEEGWSF</sequence>
<feature type="domain" description="Treble clef zinc finger" evidence="2">
    <location>
        <begin position="286"/>
        <end position="316"/>
    </location>
</feature>
<evidence type="ECO:0000313" key="4">
    <source>
        <dbReference type="Proteomes" id="UP000078348"/>
    </source>
</evidence>
<dbReference type="EMBL" id="LXWW01000421">
    <property type="protein sequence ID" value="OAO13348.1"/>
    <property type="molecule type" value="Genomic_DNA"/>
</dbReference>
<protein>
    <recommendedName>
        <fullName evidence="2">Treble clef zinc finger domain-containing protein</fullName>
    </recommendedName>
</protein>
<evidence type="ECO:0000259" key="2">
    <source>
        <dbReference type="Pfam" id="PF14311"/>
    </source>
</evidence>
<feature type="domain" description="Treble clef zinc finger" evidence="2">
    <location>
        <begin position="68"/>
        <end position="127"/>
    </location>
</feature>
<organism evidence="3 4">
    <name type="scientific">Blastocystis sp. subtype 1 (strain ATCC 50177 / NandII)</name>
    <dbReference type="NCBI Taxonomy" id="478820"/>
    <lineage>
        <taxon>Eukaryota</taxon>
        <taxon>Sar</taxon>
        <taxon>Stramenopiles</taxon>
        <taxon>Bigyra</taxon>
        <taxon>Opalozoa</taxon>
        <taxon>Opalinata</taxon>
        <taxon>Blastocystidae</taxon>
        <taxon>Blastocystis</taxon>
    </lineage>
</organism>
<comment type="caution">
    <text evidence="3">The sequence shown here is derived from an EMBL/GenBank/DDBJ whole genome shotgun (WGS) entry which is preliminary data.</text>
</comment>
<feature type="compositionally biased region" description="Acidic residues" evidence="1">
    <location>
        <begin position="476"/>
        <end position="485"/>
    </location>
</feature>
<feature type="domain" description="Treble clef zinc finger" evidence="2">
    <location>
        <begin position="215"/>
        <end position="271"/>
    </location>
</feature>
<dbReference type="Pfam" id="PF14311">
    <property type="entry name" value="DUF4379"/>
    <property type="match status" value="4"/>
</dbReference>
<name>A0A196S8J0_BLAHN</name>
<feature type="region of interest" description="Disordered" evidence="1">
    <location>
        <begin position="429"/>
        <end position="497"/>
    </location>
</feature>
<feature type="compositionally biased region" description="Low complexity" evidence="1">
    <location>
        <begin position="486"/>
        <end position="497"/>
    </location>
</feature>
<reference evidence="3 4" key="1">
    <citation type="submission" date="2016-05" db="EMBL/GenBank/DDBJ databases">
        <title>Nuclear genome of Blastocystis sp. subtype 1 NandII.</title>
        <authorList>
            <person name="Gentekaki E."/>
            <person name="Curtis B."/>
            <person name="Stairs C."/>
            <person name="Eme L."/>
            <person name="Herman E."/>
            <person name="Klimes V."/>
            <person name="Arias M.C."/>
            <person name="Elias M."/>
            <person name="Hilliou F."/>
            <person name="Klute M."/>
            <person name="Malik S.-B."/>
            <person name="Pightling A."/>
            <person name="Rachubinski R."/>
            <person name="Salas D."/>
            <person name="Schlacht A."/>
            <person name="Suga H."/>
            <person name="Archibald J."/>
            <person name="Ball S.G."/>
            <person name="Clark G."/>
            <person name="Dacks J."/>
            <person name="Van Der Giezen M."/>
            <person name="Tsaousis A."/>
            <person name="Roger A."/>
        </authorList>
    </citation>
    <scope>NUCLEOTIDE SEQUENCE [LARGE SCALE GENOMIC DNA]</scope>
    <source>
        <strain evidence="4">ATCC 50177 / NandII</strain>
    </source>
</reference>
<keyword evidence="4" id="KW-1185">Reference proteome</keyword>
<proteinExistence type="predicted"/>
<accession>A0A196S8J0</accession>
<gene>
    <name evidence="3" type="ORF">AV274_5023</name>
</gene>